<reference evidence="2" key="1">
    <citation type="submission" date="2017-02" db="EMBL/GenBank/DDBJ databases">
        <authorList>
            <person name="Regsiter A."/>
            <person name="William W."/>
        </authorList>
    </citation>
    <scope>NUCLEOTIDE SEQUENCE</scope>
    <source>
        <strain evidence="2">BdmA 4</strain>
    </source>
</reference>
<dbReference type="EMBL" id="FWDO01000004">
    <property type="protein sequence ID" value="SLM18452.1"/>
    <property type="molecule type" value="Genomic_DNA"/>
</dbReference>
<name>A0A3P3XQ88_9SPIR</name>
<sequence>MDELLVKLLDGEGKVKRWPKKNAEKEAVLHYIQGKIGKNKIYSEKEINEIILSWHTFNDYALIRRMLYDNFLLERTPDGRQYWVEDKREDAKG</sequence>
<dbReference type="AlphaFoldDB" id="A0A3P3XQ88"/>
<gene>
    <name evidence="2" type="ORF">SPIRO4BDMA_41024</name>
</gene>
<organism evidence="2">
    <name type="scientific">uncultured spirochete</name>
    <dbReference type="NCBI Taxonomy" id="156406"/>
    <lineage>
        <taxon>Bacteria</taxon>
        <taxon>Pseudomonadati</taxon>
        <taxon>Spirochaetota</taxon>
        <taxon>Spirochaetia</taxon>
        <taxon>Spirochaetales</taxon>
        <taxon>environmental samples</taxon>
    </lineage>
</organism>
<feature type="domain" description="DUF2087" evidence="1">
    <location>
        <begin position="15"/>
        <end position="84"/>
    </location>
</feature>
<evidence type="ECO:0000313" key="2">
    <source>
        <dbReference type="EMBL" id="SLM18452.1"/>
    </source>
</evidence>
<dbReference type="Pfam" id="PF09860">
    <property type="entry name" value="DUF2087"/>
    <property type="match status" value="1"/>
</dbReference>
<accession>A0A3P3XQ88</accession>
<evidence type="ECO:0000259" key="1">
    <source>
        <dbReference type="Pfam" id="PF09860"/>
    </source>
</evidence>
<dbReference type="InterPro" id="IPR018656">
    <property type="entry name" value="DUF2087"/>
</dbReference>
<protein>
    <recommendedName>
        <fullName evidence="1">DUF2087 domain-containing protein</fullName>
    </recommendedName>
</protein>
<proteinExistence type="predicted"/>